<sequence length="163" mass="18718">GFEQAVSNCEYAQIIKWDVKTKSVIYGKETSLTCNGQTCSPHSNPPYLEKDDIVTKESKVQVDILMQVFPLPTCVISYQESVMPLNISDYATTYEHGDYFKIFEVRIYQIYEIDHLSCKGSLNLSCTVGSHNYTPIKTKINFCTEGMVFQMQEVNFISKYIYK</sequence>
<accession>A0A409VB24</accession>
<proteinExistence type="predicted"/>
<organism evidence="1 2">
    <name type="scientific">Mytilus galloprovincialis</name>
    <name type="common">Mediterranean mussel</name>
    <dbReference type="NCBI Taxonomy" id="29158"/>
    <lineage>
        <taxon>Eukaryota</taxon>
        <taxon>Metazoa</taxon>
        <taxon>Spiralia</taxon>
        <taxon>Lophotrochozoa</taxon>
        <taxon>Mollusca</taxon>
        <taxon>Bivalvia</taxon>
        <taxon>Autobranchia</taxon>
        <taxon>Pteriomorphia</taxon>
        <taxon>Mytilida</taxon>
        <taxon>Mytiloidea</taxon>
        <taxon>Mytilidae</taxon>
        <taxon>Mytilinae</taxon>
        <taxon>Mytilus</taxon>
    </lineage>
</organism>
<name>A0A409VB24_MYTGA</name>
<protein>
    <submittedName>
        <fullName evidence="1">Uncharacterized protein</fullName>
    </submittedName>
</protein>
<feature type="non-terminal residue" evidence="1">
    <location>
        <position position="1"/>
    </location>
</feature>
<gene>
    <name evidence="1" type="ORF">AM593_04398</name>
</gene>
<dbReference type="Proteomes" id="UP000266721">
    <property type="component" value="Unassembled WGS sequence"/>
</dbReference>
<dbReference type="AlphaFoldDB" id="A0A409VB24"/>
<evidence type="ECO:0000313" key="1">
    <source>
        <dbReference type="EMBL" id="OPL21222.1"/>
    </source>
</evidence>
<keyword evidence="2" id="KW-1185">Reference proteome</keyword>
<reference evidence="1 2" key="1">
    <citation type="journal article" date="2016" name="PLoS ONE">
        <title>A First Insight into the Genome of the Filter-Feeder Mussel Mytilus galloprovincialis.</title>
        <authorList>
            <person name="Murgarella M."/>
            <person name="Puiu D."/>
            <person name="Novoa B."/>
            <person name="Figueras A."/>
            <person name="Posada D."/>
            <person name="Canchaya C."/>
        </authorList>
    </citation>
    <scope>NUCLEOTIDE SEQUENCE [LARGE SCALE GENOMIC DNA]</scope>
    <source>
        <tissue evidence="1">Muscle</tissue>
    </source>
</reference>
<evidence type="ECO:0000313" key="2">
    <source>
        <dbReference type="Proteomes" id="UP000266721"/>
    </source>
</evidence>
<dbReference type="EMBL" id="KV593882">
    <property type="protein sequence ID" value="OPL21222.1"/>
    <property type="molecule type" value="Genomic_DNA"/>
</dbReference>